<gene>
    <name evidence="1" type="ORF">EV650_0918</name>
</gene>
<sequence length="771" mass="83165">MSTPYSCADELRAEAVRDADTVNGIDYLEVIGGQTKLEVHFLHPLPGQVDGVPAGGTRLNRTQLVISGGDRVRDIGVVTTSTSSDVLTVTVSGPGDFSTYQLQLIDPVTGTTPGGFDPRLSAIDFSFKAGCPTRFDCAARSGAPSTVDTSVVRDYLAKDYDSFRQLMLDRLAGTVPDWTERNPADLQVTLLELLAFVADRLSYEQDAVAMEAYLGSARRRVSVRRHARLLGYRVHEGCAARAFVHVAVSELTPIESGRPFLTADSEFGFEALHELQADPGNNRLDFYTWTDDQCVLPAGSTSATLTSGGTLGPGDFLLLEEIAGPRSGLPVDADRAHRHVVRLTTVTPVVDPLDGTPVVEVTWDAEDAVPFPLQVSSIVDTRDGPRQRVACAVARGNVVLVEHGVRMAPVVLSDELDVAGRWLPVLPGGRPTYAAPYDVSAPATRQLALDPRVATPVVAVSDGDRDYDPVVDLLGSEADAAEFVVEPEDDGTARLRFGDGVYGRRPDPTARHEVSYRQGHGTVGNVGAESITQLRPGDERVLTVRNPMAAAGGSDPEPTEKVRTDAPYAFRIQDRAVTEADYGTLTTQRFPGVQRAAGHLRWTGSWYTAFVTVDRVSGAEVDVPFEQDVKDFLDRYRMAGVDVEVSAPKPVPLDLELLIGARPTRFNTDVEADVLDVLSSGVLRDGRRGLFHPDNFTFGTPVYLSPIYAAVLAVPGVATVRATKFQRYGEPAGDELTKGVLTVRDLEIAQLANDPDRPERGLLTVTVVGGR</sequence>
<dbReference type="Proteomes" id="UP000295447">
    <property type="component" value="Unassembled WGS sequence"/>
</dbReference>
<reference evidence="1 2" key="1">
    <citation type="submission" date="2019-03" db="EMBL/GenBank/DDBJ databases">
        <title>Genomic Encyclopedia of Type Strains, Phase III (KMG-III): the genomes of soil and plant-associated and newly described type strains.</title>
        <authorList>
            <person name="Whitman W."/>
        </authorList>
    </citation>
    <scope>NUCLEOTIDE SEQUENCE [LARGE SCALE GENOMIC DNA]</scope>
    <source>
        <strain evidence="1 2">VKM Ac-2570</strain>
    </source>
</reference>
<dbReference type="EMBL" id="SODF01000001">
    <property type="protein sequence ID" value="TDW22086.1"/>
    <property type="molecule type" value="Genomic_DNA"/>
</dbReference>
<evidence type="ECO:0000313" key="1">
    <source>
        <dbReference type="EMBL" id="TDW22086.1"/>
    </source>
</evidence>
<name>A0A4R7ZWL5_9ACTN</name>
<comment type="caution">
    <text evidence="1">The sequence shown here is derived from an EMBL/GenBank/DDBJ whole genome shotgun (WGS) entry which is preliminary data.</text>
</comment>
<protein>
    <submittedName>
        <fullName evidence="1">Putative phage baseplate assembly protein</fullName>
    </submittedName>
</protein>
<dbReference type="NCBIfam" id="TIGR02243">
    <property type="entry name" value="putative baseplate assembly protein"/>
    <property type="match status" value="1"/>
</dbReference>
<proteinExistence type="predicted"/>
<organism evidence="1 2">
    <name type="scientific">Kribbella kalugense</name>
    <dbReference type="NCBI Taxonomy" id="2512221"/>
    <lineage>
        <taxon>Bacteria</taxon>
        <taxon>Bacillati</taxon>
        <taxon>Actinomycetota</taxon>
        <taxon>Actinomycetes</taxon>
        <taxon>Propionibacteriales</taxon>
        <taxon>Kribbellaceae</taxon>
        <taxon>Kribbella</taxon>
    </lineage>
</organism>
<accession>A0A4R7ZWL5</accession>
<evidence type="ECO:0000313" key="2">
    <source>
        <dbReference type="Proteomes" id="UP000295447"/>
    </source>
</evidence>
<dbReference type="AlphaFoldDB" id="A0A4R7ZWL5"/>
<dbReference type="InterPro" id="IPR011749">
    <property type="entry name" value="CHP02243"/>
</dbReference>
<dbReference type="RefSeq" id="WP_202874398.1">
    <property type="nucleotide sequence ID" value="NZ_SODF01000001.1"/>
</dbReference>
<keyword evidence="2" id="KW-1185">Reference proteome</keyword>